<sequence length="572" mass="60140">MPAPQNPNTGEFDIKPRSRVITDGIEATTSRGMLRGVGMGDDDWDKPQIGIASSWNEITPCNLSLDRLAQGAKEGVHSGGGYPLQFGTISVSDGISMGHEGMHFSLVSREVIADSVETVMMAERLDGSVLLAGCDKSIPGMLMASARLDLSSVFLYAGSIAPGWVKLSDGTEKEITIIDSFEGVGACLAGRMSEADLKRIECSFAPGEGACGGMYTANTMASVAEALGLSLPGSAAPPSADRRRDYFAHRSGEAVVNLLRQGITTRDILTKEAFENAIALAMALGGSTNVVLHLLAIAREAEVELSLHDFNRIGDKTPHVADMKPFGKYVMNDVDRQGGIPVIMKAMLDEGLLHGDALTVTGKTLAENLADLNPDPIDGTVIHTFDNPIHATGGITILHGSMAPEGAVVKSAGFDGNVFEGPARVFERERAAMDALEAGRIQAGDVVVIRYEGPKGGPGMREMLAITAAIKGAGLGKDVLLLTDGRFSGGTTGLCIGHIAPEAVDAGPIAFVRDGDLIRVDIAARTLDLIVDDAELSSRRNGWEPLPPRYTRGVLAKYSKLVHSAAEGAVTG</sequence>
<keyword evidence="7 15" id="KW-0408">Iron</keyword>
<keyword evidence="4 15" id="KW-0001">2Fe-2S</keyword>
<feature type="binding site" evidence="15">
    <location>
        <position position="93"/>
    </location>
    <ligand>
        <name>Mg(2+)</name>
        <dbReference type="ChEBI" id="CHEBI:18420"/>
    </ligand>
</feature>
<dbReference type="InterPro" id="IPR042096">
    <property type="entry name" value="Dihydro-acid_dehy_C"/>
</dbReference>
<dbReference type="SUPFAM" id="SSF52016">
    <property type="entry name" value="LeuD/IlvD-like"/>
    <property type="match status" value="1"/>
</dbReference>
<keyword evidence="6 15" id="KW-0460">Magnesium</keyword>
<evidence type="ECO:0000256" key="5">
    <source>
        <dbReference type="ARBA" id="ARBA00022723"/>
    </source>
</evidence>
<dbReference type="FunFam" id="3.50.30.80:FF:000001">
    <property type="entry name" value="Dihydroxy-acid dehydratase"/>
    <property type="match status" value="1"/>
</dbReference>
<dbReference type="GO" id="GO:0051537">
    <property type="term" value="F:2 iron, 2 sulfur cluster binding"/>
    <property type="evidence" value="ECO:0007669"/>
    <property type="project" value="UniProtKB-UniRule"/>
</dbReference>
<comment type="cofactor">
    <cofactor evidence="15">
        <name>[2Fe-2S] cluster</name>
        <dbReference type="ChEBI" id="CHEBI:190135"/>
    </cofactor>
    <text evidence="15">Binds 1 [2Fe-2S] cluster per subunit. This cluster acts as a Lewis acid cofactor.</text>
</comment>
<evidence type="ECO:0000259" key="16">
    <source>
        <dbReference type="Pfam" id="PF00920"/>
    </source>
</evidence>
<dbReference type="GO" id="GO:0004160">
    <property type="term" value="F:dihydroxy-acid dehydratase activity"/>
    <property type="evidence" value="ECO:0007669"/>
    <property type="project" value="UniProtKB-UniRule"/>
</dbReference>
<comment type="cofactor">
    <cofactor evidence="1 15">
        <name>Mg(2+)</name>
        <dbReference type="ChEBI" id="CHEBI:18420"/>
    </cofactor>
</comment>
<evidence type="ECO:0000256" key="12">
    <source>
        <dbReference type="ARBA" id="ARBA00029436"/>
    </source>
</evidence>
<evidence type="ECO:0000256" key="15">
    <source>
        <dbReference type="HAMAP-Rule" id="MF_00012"/>
    </source>
</evidence>
<keyword evidence="3 15" id="KW-0028">Amino-acid biosynthesis</keyword>
<evidence type="ECO:0000259" key="17">
    <source>
        <dbReference type="Pfam" id="PF24877"/>
    </source>
</evidence>
<dbReference type="GO" id="GO:0009099">
    <property type="term" value="P:L-valine biosynthetic process"/>
    <property type="evidence" value="ECO:0007669"/>
    <property type="project" value="UniProtKB-UniRule"/>
</dbReference>
<comment type="function">
    <text evidence="15">Functions in the biosynthesis of branched-chain amino acids. Catalyzes the dehydration of (2R,3R)-2,3-dihydroxy-3-methylpentanoate (2,3-dihydroxy-3-methylvalerate) into 2-oxo-3-methylpentanoate (2-oxo-3-methylvalerate) and of (2R)-2,3-dihydroxy-3-methylbutanoate (2,3-dihydroxyisovalerate) into 2-oxo-3-methylbutanoate (2-oxoisovalerate), the penultimate precursor to L-isoleucine and L-valine, respectively.</text>
</comment>
<evidence type="ECO:0000256" key="9">
    <source>
        <dbReference type="ARBA" id="ARBA00023239"/>
    </source>
</evidence>
<dbReference type="AlphaFoldDB" id="A0A7W5CIX7"/>
<dbReference type="NCBIfam" id="TIGR00110">
    <property type="entry name" value="ilvD"/>
    <property type="match status" value="1"/>
</dbReference>
<dbReference type="NCBIfam" id="NF002068">
    <property type="entry name" value="PRK00911.1"/>
    <property type="match status" value="1"/>
</dbReference>
<proteinExistence type="inferred from homology"/>
<evidence type="ECO:0000256" key="7">
    <source>
        <dbReference type="ARBA" id="ARBA00023004"/>
    </source>
</evidence>
<feature type="binding site" evidence="15">
    <location>
        <position position="135"/>
    </location>
    <ligand>
        <name>Mg(2+)</name>
        <dbReference type="ChEBI" id="CHEBI:18420"/>
    </ligand>
</feature>
<evidence type="ECO:0000256" key="2">
    <source>
        <dbReference type="ARBA" id="ARBA00006486"/>
    </source>
</evidence>
<keyword evidence="5 15" id="KW-0479">Metal-binding</keyword>
<evidence type="ECO:0000256" key="14">
    <source>
        <dbReference type="ARBA" id="ARBA00029490"/>
    </source>
</evidence>
<comment type="subunit">
    <text evidence="15">Homodimer.</text>
</comment>
<evidence type="ECO:0000256" key="10">
    <source>
        <dbReference type="ARBA" id="ARBA00023304"/>
    </source>
</evidence>
<dbReference type="HAMAP" id="MF_00012">
    <property type="entry name" value="IlvD"/>
    <property type="match status" value="1"/>
</dbReference>
<comment type="catalytic activity">
    <reaction evidence="15">
        <text>(2R,3R)-2,3-dihydroxy-3-methylpentanoate = (S)-3-methyl-2-oxopentanoate + H2O</text>
        <dbReference type="Rhea" id="RHEA:27694"/>
        <dbReference type="ChEBI" id="CHEBI:15377"/>
        <dbReference type="ChEBI" id="CHEBI:35146"/>
        <dbReference type="ChEBI" id="CHEBI:49258"/>
        <dbReference type="EC" id="4.2.1.9"/>
    </reaction>
</comment>
<feature type="binding site" evidence="15">
    <location>
        <position position="462"/>
    </location>
    <ligand>
        <name>Mg(2+)</name>
        <dbReference type="ChEBI" id="CHEBI:18420"/>
    </ligand>
</feature>
<keyword evidence="9 15" id="KW-0456">Lyase</keyword>
<dbReference type="UniPathway" id="UPA00047">
    <property type="reaction ID" value="UER00057"/>
</dbReference>
<dbReference type="GO" id="GO:0009097">
    <property type="term" value="P:isoleucine biosynthetic process"/>
    <property type="evidence" value="ECO:0007669"/>
    <property type="project" value="UniProtKB-UniRule"/>
</dbReference>
<comment type="caution">
    <text evidence="18">The sequence shown here is derived from an EMBL/GenBank/DDBJ whole genome shotgun (WGS) entry which is preliminary data.</text>
</comment>
<dbReference type="Pfam" id="PF24877">
    <property type="entry name" value="ILV_EDD_C"/>
    <property type="match status" value="1"/>
</dbReference>
<feature type="binding site" description="via carbamate group" evidence="15">
    <location>
        <position position="136"/>
    </location>
    <ligand>
        <name>Mg(2+)</name>
        <dbReference type="ChEBI" id="CHEBI:18420"/>
    </ligand>
</feature>
<accession>A0A7W5CIX7</accession>
<dbReference type="InterPro" id="IPR050165">
    <property type="entry name" value="DHAD_IlvD/Edd"/>
</dbReference>
<feature type="active site" description="Proton acceptor" evidence="15">
    <location>
        <position position="488"/>
    </location>
</feature>
<keyword evidence="10 15" id="KW-0100">Branched-chain amino acid biosynthesis</keyword>
<evidence type="ECO:0000256" key="4">
    <source>
        <dbReference type="ARBA" id="ARBA00022714"/>
    </source>
</evidence>
<feature type="domain" description="Dihydroxy-acid/6-phosphogluconate dehydratase N-terminal" evidence="16">
    <location>
        <begin position="46"/>
        <end position="368"/>
    </location>
</feature>
<comment type="catalytic activity">
    <reaction evidence="11">
        <text>(2R)-2,3-dihydroxy-3-methylbutanoate = 3-methyl-2-oxobutanoate + H2O</text>
        <dbReference type="Rhea" id="RHEA:24809"/>
        <dbReference type="ChEBI" id="CHEBI:11851"/>
        <dbReference type="ChEBI" id="CHEBI:15377"/>
        <dbReference type="ChEBI" id="CHEBI:49072"/>
        <dbReference type="EC" id="4.2.1.9"/>
    </reaction>
    <physiologicalReaction direction="left-to-right" evidence="11">
        <dbReference type="Rhea" id="RHEA:24810"/>
    </physiologicalReaction>
</comment>
<evidence type="ECO:0000256" key="6">
    <source>
        <dbReference type="ARBA" id="ARBA00022842"/>
    </source>
</evidence>
<dbReference type="InterPro" id="IPR004404">
    <property type="entry name" value="DihydroxyA_deHydtase"/>
</dbReference>
<dbReference type="PANTHER" id="PTHR21000">
    <property type="entry name" value="DIHYDROXY-ACID DEHYDRATASE DAD"/>
    <property type="match status" value="1"/>
</dbReference>
<dbReference type="InterPro" id="IPR020558">
    <property type="entry name" value="DiOHA_6PGluconate_deHydtase_CS"/>
</dbReference>
<dbReference type="UniPathway" id="UPA00049">
    <property type="reaction ID" value="UER00061"/>
</dbReference>
<evidence type="ECO:0000256" key="3">
    <source>
        <dbReference type="ARBA" id="ARBA00022605"/>
    </source>
</evidence>
<organism evidence="18 19">
    <name type="scientific">Microbacterium proteolyticum</name>
    <dbReference type="NCBI Taxonomy" id="1572644"/>
    <lineage>
        <taxon>Bacteria</taxon>
        <taxon>Bacillati</taxon>
        <taxon>Actinomycetota</taxon>
        <taxon>Actinomycetes</taxon>
        <taxon>Micrococcales</taxon>
        <taxon>Microbacteriaceae</taxon>
        <taxon>Microbacterium</taxon>
    </lineage>
</organism>
<name>A0A7W5CIX7_9MICO</name>
<dbReference type="PANTHER" id="PTHR21000:SF5">
    <property type="entry name" value="DIHYDROXY-ACID DEHYDRATASE, MITOCHONDRIAL"/>
    <property type="match status" value="1"/>
</dbReference>
<dbReference type="Proteomes" id="UP000543579">
    <property type="component" value="Unassembled WGS sequence"/>
</dbReference>
<dbReference type="PROSITE" id="PS00887">
    <property type="entry name" value="ILVD_EDD_2"/>
    <property type="match status" value="1"/>
</dbReference>
<dbReference type="EC" id="4.2.1.9" evidence="14 15"/>
<dbReference type="InterPro" id="IPR000581">
    <property type="entry name" value="ILV_EDD_N"/>
</dbReference>
<dbReference type="GO" id="GO:0000287">
    <property type="term" value="F:magnesium ion binding"/>
    <property type="evidence" value="ECO:0007669"/>
    <property type="project" value="UniProtKB-UniRule"/>
</dbReference>
<comment type="caution">
    <text evidence="15">Lacks conserved residue(s) required for the propagation of feature annotation.</text>
</comment>
<feature type="modified residue" description="N6-carboxylysine" evidence="15">
    <location>
        <position position="136"/>
    </location>
</feature>
<dbReference type="SUPFAM" id="SSF143975">
    <property type="entry name" value="IlvD/EDD N-terminal domain-like"/>
    <property type="match status" value="1"/>
</dbReference>
<dbReference type="EMBL" id="JACHXY010000002">
    <property type="protein sequence ID" value="MBB3158548.1"/>
    <property type="molecule type" value="Genomic_DNA"/>
</dbReference>
<protein>
    <recommendedName>
        <fullName evidence="14 15">Dihydroxy-acid dehydratase</fullName>
        <shortName evidence="15">DAD</shortName>
        <ecNumber evidence="14 15">4.2.1.9</ecNumber>
    </recommendedName>
</protein>
<evidence type="ECO:0000313" key="19">
    <source>
        <dbReference type="Proteomes" id="UP000543579"/>
    </source>
</evidence>
<gene>
    <name evidence="15" type="primary">ilvD</name>
    <name evidence="18" type="ORF">FHS07_002244</name>
</gene>
<dbReference type="InterPro" id="IPR037237">
    <property type="entry name" value="IlvD/EDD_N"/>
</dbReference>
<evidence type="ECO:0000256" key="8">
    <source>
        <dbReference type="ARBA" id="ARBA00023014"/>
    </source>
</evidence>
<dbReference type="InterPro" id="IPR056740">
    <property type="entry name" value="ILV_EDD_C"/>
</dbReference>
<keyword evidence="8 15" id="KW-0411">Iron-sulfur</keyword>
<reference evidence="18 19" key="1">
    <citation type="submission" date="2020-08" db="EMBL/GenBank/DDBJ databases">
        <title>Genomic Encyclopedia of Type Strains, Phase III (KMG-III): the genomes of soil and plant-associated and newly described type strains.</title>
        <authorList>
            <person name="Whitman W."/>
        </authorList>
    </citation>
    <scope>NUCLEOTIDE SEQUENCE [LARGE SCALE GENOMIC DNA]</scope>
    <source>
        <strain evidence="18 19">CECT 8356</strain>
    </source>
</reference>
<evidence type="ECO:0000256" key="1">
    <source>
        <dbReference type="ARBA" id="ARBA00001946"/>
    </source>
</evidence>
<comment type="similarity">
    <text evidence="2 15">Belongs to the IlvD/Edd family.</text>
</comment>
<evidence type="ECO:0000313" key="18">
    <source>
        <dbReference type="EMBL" id="MBB3158548.1"/>
    </source>
</evidence>
<feature type="domain" description="Dihydroxy-acid/6-phosphogluconate dehydratase C-terminal" evidence="17">
    <location>
        <begin position="381"/>
        <end position="569"/>
    </location>
</feature>
<evidence type="ECO:0000256" key="13">
    <source>
        <dbReference type="ARBA" id="ARBA00029437"/>
    </source>
</evidence>
<comment type="pathway">
    <text evidence="12 15">Amino-acid biosynthesis; L-valine biosynthesis; L-valine from pyruvate: step 3/4.</text>
</comment>
<evidence type="ECO:0000256" key="11">
    <source>
        <dbReference type="ARBA" id="ARBA00029304"/>
    </source>
</evidence>
<feature type="binding site" evidence="15">
    <location>
        <position position="61"/>
    </location>
    <ligand>
        <name>[2Fe-2S] cluster</name>
        <dbReference type="ChEBI" id="CHEBI:190135"/>
    </ligand>
</feature>
<dbReference type="Pfam" id="PF00920">
    <property type="entry name" value="ILVD_EDD_N"/>
    <property type="match status" value="1"/>
</dbReference>
<dbReference type="RefSeq" id="WP_183419961.1">
    <property type="nucleotide sequence ID" value="NZ_JACHXY010000002.1"/>
</dbReference>
<comment type="pathway">
    <text evidence="13 15">Amino-acid biosynthesis; L-isoleucine biosynthesis; L-isoleucine from 2-oxobutanoate: step 3/4.</text>
</comment>
<dbReference type="PROSITE" id="PS00886">
    <property type="entry name" value="ILVD_EDD_1"/>
    <property type="match status" value="1"/>
</dbReference>
<dbReference type="Gene3D" id="3.50.30.80">
    <property type="entry name" value="IlvD/EDD C-terminal domain-like"/>
    <property type="match status" value="1"/>
</dbReference>